<name>A0ACB9D527_9ASTR</name>
<protein>
    <submittedName>
        <fullName evidence="1">Uncharacterized protein</fullName>
    </submittedName>
</protein>
<reference evidence="2" key="1">
    <citation type="journal article" date="2022" name="Mol. Ecol. Resour.">
        <title>The genomes of chicory, endive, great burdock and yacon provide insights into Asteraceae palaeo-polyploidization history and plant inulin production.</title>
        <authorList>
            <person name="Fan W."/>
            <person name="Wang S."/>
            <person name="Wang H."/>
            <person name="Wang A."/>
            <person name="Jiang F."/>
            <person name="Liu H."/>
            <person name="Zhao H."/>
            <person name="Xu D."/>
            <person name="Zhang Y."/>
        </authorList>
    </citation>
    <scope>NUCLEOTIDE SEQUENCE [LARGE SCALE GENOMIC DNA]</scope>
    <source>
        <strain evidence="2">cv. Yunnan</strain>
    </source>
</reference>
<sequence>MLAFENNPGGQTRELERFVVLIGVGFFPHFKNPKSETDGNTRAYFAYANLEDLFTASGKVDHTSEKKKKMETRGPSPLVPFLMLNVFAIIIFSPMVENLVVIPFLLMLVIYFIYVFFPFHQDSSWSPNYHGGVGAAAHEGDSGFGFGAFLLCCRVYANLGMNR</sequence>
<evidence type="ECO:0000313" key="1">
    <source>
        <dbReference type="EMBL" id="KAI3741476.1"/>
    </source>
</evidence>
<accession>A0ACB9D527</accession>
<dbReference type="EMBL" id="CM042037">
    <property type="protein sequence ID" value="KAI3741476.1"/>
    <property type="molecule type" value="Genomic_DNA"/>
</dbReference>
<keyword evidence="2" id="KW-1185">Reference proteome</keyword>
<proteinExistence type="predicted"/>
<organism evidence="1 2">
    <name type="scientific">Smallanthus sonchifolius</name>
    <dbReference type="NCBI Taxonomy" id="185202"/>
    <lineage>
        <taxon>Eukaryota</taxon>
        <taxon>Viridiplantae</taxon>
        <taxon>Streptophyta</taxon>
        <taxon>Embryophyta</taxon>
        <taxon>Tracheophyta</taxon>
        <taxon>Spermatophyta</taxon>
        <taxon>Magnoliopsida</taxon>
        <taxon>eudicotyledons</taxon>
        <taxon>Gunneridae</taxon>
        <taxon>Pentapetalae</taxon>
        <taxon>asterids</taxon>
        <taxon>campanulids</taxon>
        <taxon>Asterales</taxon>
        <taxon>Asteraceae</taxon>
        <taxon>Asteroideae</taxon>
        <taxon>Heliantheae alliance</taxon>
        <taxon>Millerieae</taxon>
        <taxon>Smallanthus</taxon>
    </lineage>
</organism>
<dbReference type="Proteomes" id="UP001056120">
    <property type="component" value="Linkage Group LG20"/>
</dbReference>
<reference evidence="1 2" key="2">
    <citation type="journal article" date="2022" name="Mol. Ecol. Resour.">
        <title>The genomes of chicory, endive, great burdock and yacon provide insights into Asteraceae paleo-polyploidization history and plant inulin production.</title>
        <authorList>
            <person name="Fan W."/>
            <person name="Wang S."/>
            <person name="Wang H."/>
            <person name="Wang A."/>
            <person name="Jiang F."/>
            <person name="Liu H."/>
            <person name="Zhao H."/>
            <person name="Xu D."/>
            <person name="Zhang Y."/>
        </authorList>
    </citation>
    <scope>NUCLEOTIDE SEQUENCE [LARGE SCALE GENOMIC DNA]</scope>
    <source>
        <strain evidence="2">cv. Yunnan</strain>
        <tissue evidence="1">Leaves</tissue>
    </source>
</reference>
<gene>
    <name evidence="1" type="ORF">L1987_59150</name>
</gene>
<comment type="caution">
    <text evidence="1">The sequence shown here is derived from an EMBL/GenBank/DDBJ whole genome shotgun (WGS) entry which is preliminary data.</text>
</comment>
<evidence type="ECO:0000313" key="2">
    <source>
        <dbReference type="Proteomes" id="UP001056120"/>
    </source>
</evidence>